<evidence type="ECO:0000256" key="5">
    <source>
        <dbReference type="ARBA" id="ARBA00022692"/>
    </source>
</evidence>
<feature type="transmembrane region" description="Helical" evidence="8">
    <location>
        <begin position="95"/>
        <end position="115"/>
    </location>
</feature>
<dbReference type="AlphaFoldDB" id="A0A0D8FVP8"/>
<keyword evidence="5 8" id="KW-0812">Transmembrane</keyword>
<name>A0A0D8FVP8_9ACTN</name>
<accession>A0A0D8FVP8</accession>
<evidence type="ECO:0000256" key="7">
    <source>
        <dbReference type="ARBA" id="ARBA00023136"/>
    </source>
</evidence>
<keyword evidence="10" id="KW-1185">Reference proteome</keyword>
<reference evidence="9 10" key="1">
    <citation type="submission" date="2015-01" db="EMBL/GenBank/DDBJ databases">
        <title>Draft genome of the acidophilic iron oxidizer Ferrimicrobium acidiphilum strain T23.</title>
        <authorList>
            <person name="Poehlein A."/>
            <person name="Eisen S."/>
            <person name="Schloemann M."/>
            <person name="Johnson B.D."/>
            <person name="Daniel R."/>
            <person name="Muehling M."/>
        </authorList>
    </citation>
    <scope>NUCLEOTIDE SEQUENCE [LARGE SCALE GENOMIC DNA]</scope>
    <source>
        <strain evidence="9 10">T23</strain>
    </source>
</reference>
<comment type="subcellular location">
    <subcellularLocation>
        <location evidence="1 8">Cell membrane</location>
        <topology evidence="1 8">Multi-pass membrane protein</topology>
    </subcellularLocation>
</comment>
<keyword evidence="6 8" id="KW-1133">Transmembrane helix</keyword>
<feature type="transmembrane region" description="Helical" evidence="8">
    <location>
        <begin position="276"/>
        <end position="294"/>
    </location>
</feature>
<dbReference type="GO" id="GO:0005886">
    <property type="term" value="C:plasma membrane"/>
    <property type="evidence" value="ECO:0007669"/>
    <property type="project" value="UniProtKB-SubCell"/>
</dbReference>
<protein>
    <recommendedName>
        <fullName evidence="8">Probable membrane transporter protein</fullName>
    </recommendedName>
</protein>
<dbReference type="PANTHER" id="PTHR30269">
    <property type="entry name" value="TRANSMEMBRANE PROTEIN YFCA"/>
    <property type="match status" value="1"/>
</dbReference>
<keyword evidence="4 8" id="KW-1003">Cell membrane</keyword>
<dbReference type="STRING" id="1121877.FEAC_19270"/>
<evidence type="ECO:0000256" key="4">
    <source>
        <dbReference type="ARBA" id="ARBA00022475"/>
    </source>
</evidence>
<feature type="transmembrane region" description="Helical" evidence="8">
    <location>
        <begin position="121"/>
        <end position="140"/>
    </location>
</feature>
<dbReference type="PATRIC" id="fig|1121877.4.peg.2143"/>
<organism evidence="9 10">
    <name type="scientific">Ferrimicrobium acidiphilum DSM 19497</name>
    <dbReference type="NCBI Taxonomy" id="1121877"/>
    <lineage>
        <taxon>Bacteria</taxon>
        <taxon>Bacillati</taxon>
        <taxon>Actinomycetota</taxon>
        <taxon>Acidimicrobiia</taxon>
        <taxon>Acidimicrobiales</taxon>
        <taxon>Acidimicrobiaceae</taxon>
        <taxon>Ferrimicrobium</taxon>
    </lineage>
</organism>
<dbReference type="EMBL" id="JXUW01000018">
    <property type="protein sequence ID" value="KJE76317.1"/>
    <property type="molecule type" value="Genomic_DNA"/>
</dbReference>
<dbReference type="Proteomes" id="UP000032336">
    <property type="component" value="Unassembled WGS sequence"/>
</dbReference>
<evidence type="ECO:0000313" key="10">
    <source>
        <dbReference type="Proteomes" id="UP000032336"/>
    </source>
</evidence>
<feature type="transmembrane region" description="Helical" evidence="8">
    <location>
        <begin position="67"/>
        <end position="88"/>
    </location>
</feature>
<dbReference type="eggNOG" id="COG0730">
    <property type="taxonomic scope" value="Bacteria"/>
</dbReference>
<evidence type="ECO:0000256" key="1">
    <source>
        <dbReference type="ARBA" id="ARBA00004651"/>
    </source>
</evidence>
<keyword evidence="3" id="KW-0813">Transport</keyword>
<dbReference type="Pfam" id="PF01925">
    <property type="entry name" value="TauE"/>
    <property type="match status" value="1"/>
</dbReference>
<feature type="transmembrane region" description="Helical" evidence="8">
    <location>
        <begin position="186"/>
        <end position="206"/>
    </location>
</feature>
<evidence type="ECO:0000256" key="8">
    <source>
        <dbReference type="RuleBase" id="RU363041"/>
    </source>
</evidence>
<proteinExistence type="inferred from homology"/>
<comment type="caution">
    <text evidence="9">The sequence shown here is derived from an EMBL/GenBank/DDBJ whole genome shotgun (WGS) entry which is preliminary data.</text>
</comment>
<feature type="transmembrane region" description="Helical" evidence="8">
    <location>
        <begin position="226"/>
        <end position="243"/>
    </location>
</feature>
<dbReference type="PANTHER" id="PTHR30269:SF23">
    <property type="entry name" value="MEMBRANE TRANSPORTER PROTEIN YDHB-RELATED"/>
    <property type="match status" value="1"/>
</dbReference>
<gene>
    <name evidence="9" type="ORF">FEAC_19270</name>
</gene>
<evidence type="ECO:0000256" key="3">
    <source>
        <dbReference type="ARBA" id="ARBA00022448"/>
    </source>
</evidence>
<keyword evidence="7 8" id="KW-0472">Membrane</keyword>
<dbReference type="InterPro" id="IPR052017">
    <property type="entry name" value="TSUP"/>
</dbReference>
<feature type="transmembrane region" description="Helical" evidence="8">
    <location>
        <begin position="28"/>
        <end position="61"/>
    </location>
</feature>
<dbReference type="InterPro" id="IPR002781">
    <property type="entry name" value="TM_pro_TauE-like"/>
</dbReference>
<evidence type="ECO:0000256" key="2">
    <source>
        <dbReference type="ARBA" id="ARBA00009142"/>
    </source>
</evidence>
<evidence type="ECO:0000313" key="9">
    <source>
        <dbReference type="EMBL" id="KJE76317.1"/>
    </source>
</evidence>
<sequence length="299" mass="31219">MRIPIDPTGFFPESLAARLFSVSPLDFVVLLALISILAGVLGSLVGLGGGVIVVPVLTLLFHVDIRLAIGASIISVIATSSGAAAAYVRERMTNLRAGMFLEIATTTGAVAGAYLTTVLPARFLFILFGVVLGYSAIAMYRKRKAASLLTVSNDRIANYFKLHGSYYDDAEKQEISYKVVGTKPGLALMFVAGMVSALLGIGSGALKVPAMDLAMHLPMKVSTATSNFMIGVTAAASAGVYFARGQIDPIIAAPVAAGVLGGSMLGAKVLGRIHSSKVRILFVIVLAVIAIEMFQRGLL</sequence>
<comment type="similarity">
    <text evidence="2 8">Belongs to the 4-toluene sulfonate uptake permease (TSUP) (TC 2.A.102) family.</text>
</comment>
<evidence type="ECO:0000256" key="6">
    <source>
        <dbReference type="ARBA" id="ARBA00022989"/>
    </source>
</evidence>